<gene>
    <name evidence="1" type="ORF">AAJ76_1380003</name>
</gene>
<dbReference type="Proteomes" id="UP000034350">
    <property type="component" value="Unassembled WGS sequence"/>
</dbReference>
<dbReference type="AlphaFoldDB" id="A0A0F9YMM8"/>
<keyword evidence="2" id="KW-1185">Reference proteome</keyword>
<evidence type="ECO:0000313" key="1">
    <source>
        <dbReference type="EMBL" id="KKO74017.1"/>
    </source>
</evidence>
<evidence type="ECO:0000313" key="2">
    <source>
        <dbReference type="Proteomes" id="UP000034350"/>
    </source>
</evidence>
<dbReference type="VEuPathDB" id="MicrosporidiaDB:AAJ76_1380003"/>
<proteinExistence type="predicted"/>
<sequence length="41" mass="5268">SHKSYHYLLAYSWERRLEVMSSWFYTRGFHYILLRNKIRKM</sequence>
<comment type="caution">
    <text evidence="1">The sequence shown here is derived from an EMBL/GenBank/DDBJ whole genome shotgun (WGS) entry which is preliminary data.</text>
</comment>
<dbReference type="GeneID" id="36318902"/>
<feature type="non-terminal residue" evidence="1">
    <location>
        <position position="1"/>
    </location>
</feature>
<accession>A0A0F9YMM8</accession>
<dbReference type="EMBL" id="JPQZ01000138">
    <property type="protein sequence ID" value="KKO74017.1"/>
    <property type="molecule type" value="Genomic_DNA"/>
</dbReference>
<reference evidence="1 2" key="1">
    <citation type="journal article" date="2015" name="Environ. Microbiol.">
        <title>Genome analyses suggest the presence of polyploidy and recent human-driven expansions in eight global populations of the honeybee pathogen Nosema ceranae.</title>
        <authorList>
            <person name="Pelin A."/>
            <person name="Selman M."/>
            <person name="Aris-Brosou S."/>
            <person name="Farinelli L."/>
            <person name="Corradi N."/>
        </authorList>
    </citation>
    <scope>NUCLEOTIDE SEQUENCE [LARGE SCALE GENOMIC DNA]</scope>
    <source>
        <strain evidence="1 2">PA08 1199</strain>
    </source>
</reference>
<organism evidence="1 2">
    <name type="scientific">Vairimorpha ceranae</name>
    <dbReference type="NCBI Taxonomy" id="40302"/>
    <lineage>
        <taxon>Eukaryota</taxon>
        <taxon>Fungi</taxon>
        <taxon>Fungi incertae sedis</taxon>
        <taxon>Microsporidia</taxon>
        <taxon>Nosematidae</taxon>
        <taxon>Vairimorpha</taxon>
    </lineage>
</organism>
<protein>
    <submittedName>
        <fullName evidence="1">Uncharacterized protein</fullName>
    </submittedName>
</protein>
<name>A0A0F9YMM8_9MICR</name>
<dbReference type="RefSeq" id="XP_024329759.1">
    <property type="nucleotide sequence ID" value="XM_024474000.1"/>
</dbReference>